<reference evidence="2" key="2">
    <citation type="submission" date="2020-09" db="EMBL/GenBank/DDBJ databases">
        <authorList>
            <person name="Sun Q."/>
            <person name="Zhou Y."/>
        </authorList>
    </citation>
    <scope>NUCLEOTIDE SEQUENCE</scope>
    <source>
        <strain evidence="2">CGMCC 1.12187</strain>
    </source>
</reference>
<dbReference type="AlphaFoldDB" id="A0A917M2E8"/>
<keyword evidence="1" id="KW-0175">Coiled coil</keyword>
<dbReference type="RefSeq" id="WP_188540659.1">
    <property type="nucleotide sequence ID" value="NZ_BMEQ01000066.1"/>
</dbReference>
<feature type="coiled-coil region" evidence="1">
    <location>
        <begin position="5"/>
        <end position="32"/>
    </location>
</feature>
<organism evidence="2 3">
    <name type="scientific">Kocuria dechangensis</name>
    <dbReference type="NCBI Taxonomy" id="1176249"/>
    <lineage>
        <taxon>Bacteria</taxon>
        <taxon>Bacillati</taxon>
        <taxon>Actinomycetota</taxon>
        <taxon>Actinomycetes</taxon>
        <taxon>Micrococcales</taxon>
        <taxon>Micrococcaceae</taxon>
        <taxon>Kocuria</taxon>
    </lineage>
</organism>
<protein>
    <submittedName>
        <fullName evidence="2">Uncharacterized protein</fullName>
    </submittedName>
</protein>
<dbReference type="Proteomes" id="UP000638848">
    <property type="component" value="Unassembled WGS sequence"/>
</dbReference>
<sequence length="238" mass="25947">MSGERRSAAELIAQLKEQAAMSNREIAAALGRDPSLVSQIVRGKKSGAHFVRALSELAGTGTITHRPQRRRTKAGAVANVRGRAGEPAHAPADLEPNARYVPVPARGRYVAEKTHYLRSGGRIYATQFPKTRGAKGNDAGWQRVARQLRSAARRRYGTKERPPMRVSFDITFSDGRQMRLGEKGGYDIQKVVAAITAHAGGIEGWIKDQGRHRYLTLDTSTVAVTGVQISVTPWQGTP</sequence>
<reference evidence="2" key="1">
    <citation type="journal article" date="2014" name="Int. J. Syst. Evol. Microbiol.">
        <title>Complete genome sequence of Corynebacterium casei LMG S-19264T (=DSM 44701T), isolated from a smear-ripened cheese.</title>
        <authorList>
            <consortium name="US DOE Joint Genome Institute (JGI-PGF)"/>
            <person name="Walter F."/>
            <person name="Albersmeier A."/>
            <person name="Kalinowski J."/>
            <person name="Ruckert C."/>
        </authorList>
    </citation>
    <scope>NUCLEOTIDE SEQUENCE</scope>
    <source>
        <strain evidence="2">CGMCC 1.12187</strain>
    </source>
</reference>
<evidence type="ECO:0000313" key="3">
    <source>
        <dbReference type="Proteomes" id="UP000638848"/>
    </source>
</evidence>
<name>A0A917M2E8_9MICC</name>
<proteinExistence type="predicted"/>
<dbReference type="InterPro" id="IPR010982">
    <property type="entry name" value="Lambda_DNA-bd_dom_sf"/>
</dbReference>
<comment type="caution">
    <text evidence="2">The sequence shown here is derived from an EMBL/GenBank/DDBJ whole genome shotgun (WGS) entry which is preliminary data.</text>
</comment>
<evidence type="ECO:0000256" key="1">
    <source>
        <dbReference type="SAM" id="Coils"/>
    </source>
</evidence>
<accession>A0A917M2E8</accession>
<dbReference type="GO" id="GO:0003677">
    <property type="term" value="F:DNA binding"/>
    <property type="evidence" value="ECO:0007669"/>
    <property type="project" value="InterPro"/>
</dbReference>
<evidence type="ECO:0000313" key="2">
    <source>
        <dbReference type="EMBL" id="GGG72555.1"/>
    </source>
</evidence>
<keyword evidence="3" id="KW-1185">Reference proteome</keyword>
<dbReference type="EMBL" id="BMEQ01000066">
    <property type="protein sequence ID" value="GGG72555.1"/>
    <property type="molecule type" value="Genomic_DNA"/>
</dbReference>
<gene>
    <name evidence="2" type="ORF">GCM10011374_41630</name>
</gene>
<dbReference type="SUPFAM" id="SSF47413">
    <property type="entry name" value="lambda repressor-like DNA-binding domains"/>
    <property type="match status" value="1"/>
</dbReference>